<evidence type="ECO:0000313" key="3">
    <source>
        <dbReference type="Proteomes" id="UP000467840"/>
    </source>
</evidence>
<evidence type="ECO:0000313" key="2">
    <source>
        <dbReference type="EMBL" id="KAF2294728.1"/>
    </source>
</evidence>
<organism evidence="2 3">
    <name type="scientific">Hevea brasiliensis</name>
    <name type="common">Para rubber tree</name>
    <name type="synonym">Siphonia brasiliensis</name>
    <dbReference type="NCBI Taxonomy" id="3981"/>
    <lineage>
        <taxon>Eukaryota</taxon>
        <taxon>Viridiplantae</taxon>
        <taxon>Streptophyta</taxon>
        <taxon>Embryophyta</taxon>
        <taxon>Tracheophyta</taxon>
        <taxon>Spermatophyta</taxon>
        <taxon>Magnoliopsida</taxon>
        <taxon>eudicotyledons</taxon>
        <taxon>Gunneridae</taxon>
        <taxon>Pentapetalae</taxon>
        <taxon>rosids</taxon>
        <taxon>fabids</taxon>
        <taxon>Malpighiales</taxon>
        <taxon>Euphorbiaceae</taxon>
        <taxon>Crotonoideae</taxon>
        <taxon>Micrandreae</taxon>
        <taxon>Hevea</taxon>
    </lineage>
</organism>
<feature type="transmembrane region" description="Helical" evidence="1">
    <location>
        <begin position="194"/>
        <end position="216"/>
    </location>
</feature>
<keyword evidence="1" id="KW-0812">Transmembrane</keyword>
<dbReference type="PANTHER" id="PTHR31414:SF19">
    <property type="entry name" value="TRANSMEMBRANE PROTEIN"/>
    <property type="match status" value="1"/>
</dbReference>
<feature type="transmembrane region" description="Helical" evidence="1">
    <location>
        <begin position="432"/>
        <end position="453"/>
    </location>
</feature>
<dbReference type="SMR" id="A0A6A6L392"/>
<keyword evidence="1" id="KW-0472">Membrane</keyword>
<keyword evidence="1" id="KW-1133">Transmembrane helix</keyword>
<dbReference type="AlphaFoldDB" id="A0A6A6L392"/>
<feature type="transmembrane region" description="Helical" evidence="1">
    <location>
        <begin position="44"/>
        <end position="64"/>
    </location>
</feature>
<dbReference type="EMBL" id="JAAGAX010000013">
    <property type="protein sequence ID" value="KAF2294728.1"/>
    <property type="molecule type" value="Genomic_DNA"/>
</dbReference>
<reference evidence="2 3" key="1">
    <citation type="journal article" date="2020" name="Mol. Plant">
        <title>The Chromosome-Based Rubber Tree Genome Provides New Insights into Spurge Genome Evolution and Rubber Biosynthesis.</title>
        <authorList>
            <person name="Liu J."/>
            <person name="Shi C."/>
            <person name="Shi C.C."/>
            <person name="Li W."/>
            <person name="Zhang Q.J."/>
            <person name="Zhang Y."/>
            <person name="Li K."/>
            <person name="Lu H.F."/>
            <person name="Shi C."/>
            <person name="Zhu S.T."/>
            <person name="Xiao Z.Y."/>
            <person name="Nan H."/>
            <person name="Yue Y."/>
            <person name="Zhu X.G."/>
            <person name="Wu Y."/>
            <person name="Hong X.N."/>
            <person name="Fan G.Y."/>
            <person name="Tong Y."/>
            <person name="Zhang D."/>
            <person name="Mao C.L."/>
            <person name="Liu Y.L."/>
            <person name="Hao S.J."/>
            <person name="Liu W.Q."/>
            <person name="Lv M.Q."/>
            <person name="Zhang H.B."/>
            <person name="Liu Y."/>
            <person name="Hu-Tang G.R."/>
            <person name="Wang J.P."/>
            <person name="Wang J.H."/>
            <person name="Sun Y.H."/>
            <person name="Ni S.B."/>
            <person name="Chen W.B."/>
            <person name="Zhang X.C."/>
            <person name="Jiao Y.N."/>
            <person name="Eichler E.E."/>
            <person name="Li G.H."/>
            <person name="Liu X."/>
            <person name="Gao L.Z."/>
        </authorList>
    </citation>
    <scope>NUCLEOTIDE SEQUENCE [LARGE SCALE GENOMIC DNA]</scope>
    <source>
        <strain evidence="3">cv. GT1</strain>
        <tissue evidence="2">Leaf</tissue>
    </source>
</reference>
<evidence type="ECO:0000256" key="1">
    <source>
        <dbReference type="SAM" id="Phobius"/>
    </source>
</evidence>
<comment type="caution">
    <text evidence="2">The sequence shown here is derived from an EMBL/GenBank/DDBJ whole genome shotgun (WGS) entry which is preliminary data.</text>
</comment>
<keyword evidence="3" id="KW-1185">Reference proteome</keyword>
<dbReference type="GO" id="GO:0016020">
    <property type="term" value="C:membrane"/>
    <property type="evidence" value="ECO:0007669"/>
    <property type="project" value="TreeGrafter"/>
</dbReference>
<feature type="transmembrane region" description="Helical" evidence="1">
    <location>
        <begin position="85"/>
        <end position="109"/>
    </location>
</feature>
<protein>
    <submittedName>
        <fullName evidence="2">Uncharacterized protein</fullName>
    </submittedName>
</protein>
<accession>A0A6A6L392</accession>
<dbReference type="Proteomes" id="UP000467840">
    <property type="component" value="Chromosome 7"/>
</dbReference>
<sequence length="473" mass="53735">MVFGSPDQDQSFKRPDPLRGFKNYNGGYNVTDKHYLASAVFTGVHSYAIAGVWLLCGLGFGIVFTWKILRRSDSSHVKDYLNHHYLLMFLIIILFTLLAIIATSLVLAANESAFYRTNKFMRTIVEVGKDTHRKIHKVIIAMIEMQHLLRPYDPATSVRFYTITHLLAREAQAIRDIVQKSGRAIDLAIHTSHILHLVVVTINLVLLLTSLVLLLLHWHPGFITIIFVCWILTTICWALTGFDFFLQTFVYDTCTAFQDFEQDPQNCSLSSMIPCMDSSSSDQLLIEIGSTIHNFVSKLNWKMEELYVLLPSEGNIMDLVGVKKICDPFSGPPNYTYIPESCSKDSISIQDIPNILSRLTCYQDNSPETCTREGKIIPESISNMALAYSRSVQNMLSIYPDLESLARCIVVKTAFSDVVKHQCKSFKASIRMLWSSMFSLSVFMMILVLIWVAKAYQERGRCFSRCSIVPDRP</sequence>
<dbReference type="PANTHER" id="PTHR31414">
    <property type="entry name" value="TRANSMEMBRANE PROTEIN DDB_G0292058"/>
    <property type="match status" value="1"/>
</dbReference>
<proteinExistence type="predicted"/>
<feature type="transmembrane region" description="Helical" evidence="1">
    <location>
        <begin position="223"/>
        <end position="246"/>
    </location>
</feature>
<dbReference type="OrthoDB" id="849110at2759"/>
<gene>
    <name evidence="2" type="ORF">GH714_015759</name>
</gene>
<dbReference type="InterPro" id="IPR040283">
    <property type="entry name" value="DDB_G0292058-like"/>
</dbReference>
<name>A0A6A6L392_HEVBR</name>